<dbReference type="Pfam" id="PF00909">
    <property type="entry name" value="Ammonium_transp"/>
    <property type="match status" value="1"/>
</dbReference>
<evidence type="ECO:0000256" key="3">
    <source>
        <dbReference type="ARBA" id="ARBA00022448"/>
    </source>
</evidence>
<dbReference type="PROSITE" id="PS51343">
    <property type="entry name" value="PII_GLNB_DOM"/>
    <property type="match status" value="1"/>
</dbReference>
<feature type="transmembrane region" description="Helical" evidence="9">
    <location>
        <begin position="264"/>
        <end position="282"/>
    </location>
</feature>
<evidence type="ECO:0000256" key="4">
    <source>
        <dbReference type="ARBA" id="ARBA00022692"/>
    </source>
</evidence>
<feature type="transmembrane region" description="Helical" evidence="9">
    <location>
        <begin position="93"/>
        <end position="114"/>
    </location>
</feature>
<dbReference type="NCBIfam" id="TIGR00836">
    <property type="entry name" value="amt"/>
    <property type="match status" value="1"/>
</dbReference>
<dbReference type="SUPFAM" id="SSF54913">
    <property type="entry name" value="GlnB-like"/>
    <property type="match status" value="1"/>
</dbReference>
<protein>
    <submittedName>
        <fullName evidence="11">Ammonium transporter</fullName>
    </submittedName>
</protein>
<dbReference type="GO" id="GO:0030234">
    <property type="term" value="F:enzyme regulator activity"/>
    <property type="evidence" value="ECO:0007669"/>
    <property type="project" value="InterPro"/>
</dbReference>
<evidence type="ECO:0000256" key="7">
    <source>
        <dbReference type="ARBA" id="ARBA00023177"/>
    </source>
</evidence>
<dbReference type="Gene3D" id="1.10.3430.10">
    <property type="entry name" value="Ammonium transporter AmtB like domains"/>
    <property type="match status" value="1"/>
</dbReference>
<gene>
    <name evidence="11" type="primary">amt</name>
    <name evidence="11" type="ORF">DWW02_13385</name>
</gene>
<feature type="transmembrane region" description="Helical" evidence="9">
    <location>
        <begin position="157"/>
        <end position="178"/>
    </location>
</feature>
<organism evidence="11 12">
    <name type="scientific">Enterocloster bolteae</name>
    <dbReference type="NCBI Taxonomy" id="208479"/>
    <lineage>
        <taxon>Bacteria</taxon>
        <taxon>Bacillati</taxon>
        <taxon>Bacillota</taxon>
        <taxon>Clostridia</taxon>
        <taxon>Lachnospirales</taxon>
        <taxon>Lachnospiraceae</taxon>
        <taxon>Enterocloster</taxon>
    </lineage>
</organism>
<dbReference type="AlphaFoldDB" id="A0A412Z6T2"/>
<evidence type="ECO:0000259" key="10">
    <source>
        <dbReference type="Pfam" id="PF00909"/>
    </source>
</evidence>
<accession>A0A412Z6T2</accession>
<dbReference type="InterPro" id="IPR024041">
    <property type="entry name" value="NH4_transpt_AmtB-like_dom"/>
</dbReference>
<feature type="transmembrane region" description="Helical" evidence="9">
    <location>
        <begin position="320"/>
        <end position="340"/>
    </location>
</feature>
<evidence type="ECO:0000256" key="8">
    <source>
        <dbReference type="RuleBase" id="RU003936"/>
    </source>
</evidence>
<feature type="transmembrane region" description="Helical" evidence="9">
    <location>
        <begin position="199"/>
        <end position="216"/>
    </location>
</feature>
<feature type="transmembrane region" description="Helical" evidence="9">
    <location>
        <begin position="49"/>
        <end position="73"/>
    </location>
</feature>
<dbReference type="GO" id="GO:0006808">
    <property type="term" value="P:regulation of nitrogen utilization"/>
    <property type="evidence" value="ECO:0007669"/>
    <property type="project" value="InterPro"/>
</dbReference>
<keyword evidence="3" id="KW-0813">Transport</keyword>
<evidence type="ECO:0000256" key="6">
    <source>
        <dbReference type="ARBA" id="ARBA00023136"/>
    </source>
</evidence>
<feature type="transmembrane region" description="Helical" evidence="9">
    <location>
        <begin position="352"/>
        <end position="375"/>
    </location>
</feature>
<evidence type="ECO:0000313" key="12">
    <source>
        <dbReference type="Proteomes" id="UP000284543"/>
    </source>
</evidence>
<dbReference type="InterPro" id="IPR011322">
    <property type="entry name" value="N-reg_PII-like_a/b"/>
</dbReference>
<dbReference type="PANTHER" id="PTHR11730">
    <property type="entry name" value="AMMONIUM TRANSPORTER"/>
    <property type="match status" value="1"/>
</dbReference>
<dbReference type="InterPro" id="IPR017918">
    <property type="entry name" value="N-reg_PII_CS"/>
</dbReference>
<feature type="transmembrane region" description="Helical" evidence="9">
    <location>
        <begin position="288"/>
        <end position="308"/>
    </location>
</feature>
<evidence type="ECO:0000313" key="11">
    <source>
        <dbReference type="EMBL" id="RGV75675.1"/>
    </source>
</evidence>
<comment type="similarity">
    <text evidence="2">Belongs to the ammonia transporter channel (TC 1.A.11.2) family.</text>
</comment>
<dbReference type="RefSeq" id="WP_118018864.1">
    <property type="nucleotide sequence ID" value="NZ_CAUHGS010000012.1"/>
</dbReference>
<comment type="similarity">
    <text evidence="8">Belongs to the P(II) protein family.</text>
</comment>
<dbReference type="PROSITE" id="PS00638">
    <property type="entry name" value="PII_GLNB_CTER"/>
    <property type="match status" value="1"/>
</dbReference>
<dbReference type="Proteomes" id="UP000284543">
    <property type="component" value="Unassembled WGS sequence"/>
</dbReference>
<evidence type="ECO:0000256" key="1">
    <source>
        <dbReference type="ARBA" id="ARBA00004141"/>
    </source>
</evidence>
<dbReference type="InterPro" id="IPR001905">
    <property type="entry name" value="Ammonium_transpt"/>
</dbReference>
<feature type="transmembrane region" description="Helical" evidence="9">
    <location>
        <begin position="6"/>
        <end position="28"/>
    </location>
</feature>
<evidence type="ECO:0000256" key="5">
    <source>
        <dbReference type="ARBA" id="ARBA00022989"/>
    </source>
</evidence>
<keyword evidence="7" id="KW-0924">Ammonia transport</keyword>
<keyword evidence="6 9" id="KW-0472">Membrane</keyword>
<dbReference type="SUPFAM" id="SSF111352">
    <property type="entry name" value="Ammonium transporter"/>
    <property type="match status" value="1"/>
</dbReference>
<feature type="transmembrane region" description="Helical" evidence="9">
    <location>
        <begin position="236"/>
        <end position="257"/>
    </location>
</feature>
<evidence type="ECO:0000256" key="2">
    <source>
        <dbReference type="ARBA" id="ARBA00005887"/>
    </source>
</evidence>
<feature type="domain" description="Ammonium transporter AmtB-like" evidence="10">
    <location>
        <begin position="10"/>
        <end position="402"/>
    </location>
</feature>
<dbReference type="GO" id="GO:0016020">
    <property type="term" value="C:membrane"/>
    <property type="evidence" value="ECO:0007669"/>
    <property type="project" value="UniProtKB-SubCell"/>
</dbReference>
<dbReference type="InterPro" id="IPR029020">
    <property type="entry name" value="Ammonium/urea_transptr"/>
</dbReference>
<reference evidence="11 12" key="1">
    <citation type="submission" date="2018-08" db="EMBL/GenBank/DDBJ databases">
        <title>A genome reference for cultivated species of the human gut microbiota.</title>
        <authorList>
            <person name="Zou Y."/>
            <person name="Xue W."/>
            <person name="Luo G."/>
        </authorList>
    </citation>
    <scope>NUCLEOTIDE SEQUENCE [LARGE SCALE GENOMIC DNA]</scope>
    <source>
        <strain evidence="11 12">AF14-18</strain>
    </source>
</reference>
<dbReference type="Gene3D" id="3.30.70.120">
    <property type="match status" value="1"/>
</dbReference>
<dbReference type="GO" id="GO:0097272">
    <property type="term" value="P:ammonium homeostasis"/>
    <property type="evidence" value="ECO:0007669"/>
    <property type="project" value="TreeGrafter"/>
</dbReference>
<dbReference type="SMART" id="SM00938">
    <property type="entry name" value="P-II"/>
    <property type="match status" value="1"/>
</dbReference>
<feature type="transmembrane region" description="Helical" evidence="9">
    <location>
        <begin position="121"/>
        <end position="145"/>
    </location>
</feature>
<keyword evidence="4 9" id="KW-0812">Transmembrane</keyword>
<dbReference type="GO" id="GO:0008519">
    <property type="term" value="F:ammonium channel activity"/>
    <property type="evidence" value="ECO:0007669"/>
    <property type="project" value="InterPro"/>
</dbReference>
<comment type="subcellular location">
    <subcellularLocation>
        <location evidence="1">Membrane</location>
        <topology evidence="1">Multi-pass membrane protein</topology>
    </subcellularLocation>
</comment>
<sequence>MEFSAVNTIWVLLGAALVFFMQAGFAMVETGFTRAKNAGNIIMKNLMDFAIGTPLFWLTGFGIMFGGAGAFIGGFDPLVRGDYSGILPAGVPLPAYLIFQTVFCATAATIVSGAMAERTKFISYCIYSAVISAVVYPVSGHWIWGGGWLARMGFHDFAGSTAVHMCGGAAALIGARVLGPRMGKYTEDGKPNAILGHSLTLGALGVFILWFCWFGFNGCSTVAMDSDAAVYSAGNIFVTTNLAAATATVATMIITWLRYRKPDISMTLNGSLAGLVAITAGCDMVSPAGAFFIGLIAAFVVVFGIEFIDKVCKIDDPVGAIGVHGMCGAAGTLLTGVFAVDGGLAYGGGFSFLGIQLLGVVSVILWVSVTMIITFRVLKHTIGLRASEEEETKGLDVTEHNLASSYADFMPMVFMGKAKEGAADTGVPVEKAVPVEHYPSAKPVSASVKLSKVVVVFNQSRFTALKDALTELGVTGMTITQVMGCGTQKGHVNYYRGIKVEEAALLPKMKLEVVVSKIPVEDVLETARKALYTGNIGDGKIFVYEVENVVKVRTGEQGYDALQGE</sequence>
<dbReference type="InterPro" id="IPR015867">
    <property type="entry name" value="N-reg_PII/ATP_PRibTrfase_C"/>
</dbReference>
<dbReference type="EMBL" id="QRZM01000005">
    <property type="protein sequence ID" value="RGV75675.1"/>
    <property type="molecule type" value="Genomic_DNA"/>
</dbReference>
<keyword evidence="5 9" id="KW-1133">Transmembrane helix</keyword>
<evidence type="ECO:0000256" key="9">
    <source>
        <dbReference type="SAM" id="Phobius"/>
    </source>
</evidence>
<dbReference type="InterPro" id="IPR002187">
    <property type="entry name" value="N-reg_PII"/>
</dbReference>
<name>A0A412Z6T2_9FIRM</name>
<dbReference type="PANTHER" id="PTHR11730:SF89">
    <property type="entry name" value="AMMONIUM TRANSPORTER SLL0108-RELATED"/>
    <property type="match status" value="1"/>
</dbReference>
<dbReference type="PRINTS" id="PR00340">
    <property type="entry name" value="PIIGLNB"/>
</dbReference>
<comment type="caution">
    <text evidence="11">The sequence shown here is derived from an EMBL/GenBank/DDBJ whole genome shotgun (WGS) entry which is preliminary data.</text>
</comment>
<proteinExistence type="inferred from homology"/>
<dbReference type="Pfam" id="PF00543">
    <property type="entry name" value="P-II"/>
    <property type="match status" value="1"/>
</dbReference>